<dbReference type="GeneID" id="18563582"/>
<evidence type="ECO:0000259" key="4">
    <source>
        <dbReference type="Pfam" id="PF24517"/>
    </source>
</evidence>
<accession>G3MAA8</accession>
<evidence type="ECO:0000256" key="1">
    <source>
        <dbReference type="ARBA" id="ARBA00004613"/>
    </source>
</evidence>
<gene>
    <name evidence="5" type="primary">367</name>
    <name evidence="5" type="ORF">G_367</name>
</gene>
<dbReference type="RefSeq" id="YP_009015670.1">
    <property type="nucleotide sequence ID" value="NC_023719.1"/>
</dbReference>
<organism evidence="5 6">
    <name type="scientific">Bacillus phage G</name>
    <dbReference type="NCBI Taxonomy" id="2884420"/>
    <lineage>
        <taxon>Viruses</taxon>
        <taxon>Duplodnaviria</taxon>
        <taxon>Heunggongvirae</taxon>
        <taxon>Uroviricota</taxon>
        <taxon>Caudoviricetes</taxon>
        <taxon>Donellivirus</taxon>
        <taxon>Donellivirus gee</taxon>
    </lineage>
</organism>
<dbReference type="GO" id="GO:0005576">
    <property type="term" value="C:extracellular region"/>
    <property type="evidence" value="ECO:0007669"/>
    <property type="project" value="UniProtKB-SubCell"/>
</dbReference>
<keyword evidence="2" id="KW-0964">Secreted</keyword>
<sequence>MSNNDIFGRITVTSQNKMKGNFRIIGFGEKDLSSTISTKYSRDVESNVLIYSDNIIDENGKKGSQIKAGIKVPHNDNLQSSISIMPHNIMRIIAEIVEPPKTQVNLRNVQDAFIRSSSSTLNFGKFSNTFVGKNYQEEFKTFIKIDIEEIPKVNQIITKSDLVLYKENYTQNIGKIEIYEVLEPWAELGVTWKNQPKVGKVVASVLLPTNPSVIRVNILDIVNEWYKGKPNNGIMLKVSLNNSETENFTVEGYNMETYQFGTSEGVINSPFIDAEYYDESLTYSSDIDKLESSIVVRKSKDGNLISSLFVNSYWDKDELHGSITVPQYNKEENLTSNVSVRKSDGENIPSTVIVSNPQLFSSINVYLSKLLLSNMKVRKTDYGNLPSSISVRKNGIANLYSTLKIESKNEIEELSSCIIISKPDLVSEIKVKIFDELSSSVKVRRKDEEKLTSSLIVTRPDLLSTLKVNVYGNLESSITVRKSNINRLISSLIVSKPDLTGSISVYPTSSITGSIKVINTFLPSSIVIRNNEDNDLDSHITIRVLRVSELSSSLNIFKSSDIVSSIIIVSNNGENYVFIM</sequence>
<protein>
    <submittedName>
        <fullName evidence="5">Gp367</fullName>
    </submittedName>
</protein>
<evidence type="ECO:0000256" key="2">
    <source>
        <dbReference type="ARBA" id="ARBA00022525"/>
    </source>
</evidence>
<dbReference type="KEGG" id="vg:18563582"/>
<feature type="domain" description="Carbohydrate-binding module family 96" evidence="4">
    <location>
        <begin position="104"/>
        <end position="243"/>
    </location>
</feature>
<evidence type="ECO:0000313" key="5">
    <source>
        <dbReference type="EMBL" id="AEO93626.1"/>
    </source>
</evidence>
<evidence type="ECO:0000313" key="6">
    <source>
        <dbReference type="Proteomes" id="UP000009273"/>
    </source>
</evidence>
<keyword evidence="3" id="KW-0732">Signal</keyword>
<proteinExistence type="predicted"/>
<name>G3MAA8_9CAUD</name>
<dbReference type="NCBIfam" id="NF033679">
    <property type="entry name" value="DNRLRE_dom"/>
    <property type="match status" value="1"/>
</dbReference>
<comment type="subcellular location">
    <subcellularLocation>
        <location evidence="1">Secreted</location>
    </subcellularLocation>
</comment>
<keyword evidence="6" id="KW-1185">Reference proteome</keyword>
<reference evidence="5 6" key="1">
    <citation type="submission" date="2011-09" db="EMBL/GenBank/DDBJ databases">
        <authorList>
            <person name="Pope W.H."/>
            <person name="Pedulla M.L."/>
            <person name="Ford M.E."/>
            <person name="Peebles C.L."/>
            <person name="Hatfull G.H."/>
            <person name="Hendrix R.W."/>
        </authorList>
    </citation>
    <scope>NUCLEOTIDE SEQUENCE [LARGE SCALE GENOMIC DNA]</scope>
    <source>
        <strain evidence="5">G</strain>
    </source>
</reference>
<dbReference type="Proteomes" id="UP000009273">
    <property type="component" value="Segment"/>
</dbReference>
<dbReference type="InterPro" id="IPR055372">
    <property type="entry name" value="CBM96"/>
</dbReference>
<evidence type="ECO:0000256" key="3">
    <source>
        <dbReference type="ARBA" id="ARBA00022729"/>
    </source>
</evidence>
<dbReference type="EMBL" id="JN638751">
    <property type="protein sequence ID" value="AEO93626.1"/>
    <property type="molecule type" value="Genomic_DNA"/>
</dbReference>
<dbReference type="Pfam" id="PF24517">
    <property type="entry name" value="CBM96"/>
    <property type="match status" value="1"/>
</dbReference>